<dbReference type="GO" id="GO:0008137">
    <property type="term" value="F:NADH dehydrogenase (ubiquinone) activity"/>
    <property type="evidence" value="ECO:0007669"/>
    <property type="project" value="InterPro"/>
</dbReference>
<keyword evidence="7" id="KW-0411">Iron-sulfur</keyword>
<evidence type="ECO:0000313" key="12">
    <source>
        <dbReference type="EMBL" id="SEO44213.1"/>
    </source>
</evidence>
<dbReference type="Gene3D" id="3.30.460.80">
    <property type="entry name" value="NADH:ubiquinone oxidoreductase, 30kDa subunit"/>
    <property type="match status" value="1"/>
</dbReference>
<keyword evidence="8" id="KW-0520">NAD</keyword>
<dbReference type="GO" id="GO:0051287">
    <property type="term" value="F:NAD binding"/>
    <property type="evidence" value="ECO:0007669"/>
    <property type="project" value="InterPro"/>
</dbReference>
<keyword evidence="6 9" id="KW-0408">Iron</keyword>
<comment type="cofactor">
    <cofactor evidence="9">
        <name>Fe cation</name>
        <dbReference type="ChEBI" id="CHEBI:24875"/>
    </cofactor>
</comment>
<dbReference type="Gene3D" id="1.10.645.10">
    <property type="entry name" value="Cytochrome-c3 Hydrogenase, chain B"/>
    <property type="match status" value="1"/>
</dbReference>
<feature type="binding site" evidence="9">
    <location>
        <position position="226"/>
    </location>
    <ligand>
        <name>Mg(2+)</name>
        <dbReference type="ChEBI" id="CHEBI:18420"/>
    </ligand>
</feature>
<dbReference type="InterPro" id="IPR001501">
    <property type="entry name" value="Ni-dep_hyd_lsu"/>
</dbReference>
<dbReference type="SUPFAM" id="SSF143243">
    <property type="entry name" value="Nqo5-like"/>
    <property type="match status" value="1"/>
</dbReference>
<keyword evidence="9" id="KW-0460">Magnesium</keyword>
<dbReference type="SUPFAM" id="SSF56762">
    <property type="entry name" value="HydB/Nqo4-like"/>
    <property type="match status" value="1"/>
</dbReference>
<evidence type="ECO:0000256" key="9">
    <source>
        <dbReference type="PIRSR" id="PIRSR601501-1"/>
    </source>
</evidence>
<feature type="domain" description="NADH:ubiquinone oxidoreductase 30kDa subunit" evidence="10">
    <location>
        <begin position="40"/>
        <end position="157"/>
    </location>
</feature>
<feature type="domain" description="NADH-quinone oxidoreductase subunit D" evidence="11">
    <location>
        <begin position="478"/>
        <end position="545"/>
    </location>
</feature>
<accession>A0A1H8PRP2</accession>
<feature type="binding site" evidence="9">
    <location>
        <position position="246"/>
    </location>
    <ligand>
        <name>Ni(2+)</name>
        <dbReference type="ChEBI" id="CHEBI:49786"/>
    </ligand>
</feature>
<comment type="cofactor">
    <cofactor evidence="1">
        <name>[4Fe-4S] cluster</name>
        <dbReference type="ChEBI" id="CHEBI:49883"/>
    </cofactor>
</comment>
<evidence type="ECO:0000256" key="7">
    <source>
        <dbReference type="ARBA" id="ARBA00023014"/>
    </source>
</evidence>
<dbReference type="Pfam" id="PF00374">
    <property type="entry name" value="NiFeSe_Hases"/>
    <property type="match status" value="1"/>
</dbReference>
<dbReference type="InterPro" id="IPR052197">
    <property type="entry name" value="ComplexI_49kDa-like"/>
</dbReference>
<dbReference type="InterPro" id="IPR001135">
    <property type="entry name" value="NADH_Q_OxRdtase_suD"/>
</dbReference>
<evidence type="ECO:0000256" key="3">
    <source>
        <dbReference type="ARBA" id="ARBA00022485"/>
    </source>
</evidence>
<evidence type="ECO:0000256" key="6">
    <source>
        <dbReference type="ARBA" id="ARBA00023004"/>
    </source>
</evidence>
<feature type="binding site" evidence="9">
    <location>
        <position position="542"/>
    </location>
    <ligand>
        <name>Fe cation</name>
        <dbReference type="ChEBI" id="CHEBI:24875"/>
    </ligand>
</feature>
<keyword evidence="3" id="KW-0004">4Fe-4S</keyword>
<comment type="cofactor">
    <cofactor evidence="9">
        <name>Ni(2+)</name>
        <dbReference type="ChEBI" id="CHEBI:49786"/>
    </cofactor>
</comment>
<keyword evidence="4 9" id="KW-0479">Metal-binding</keyword>
<dbReference type="GO" id="GO:0051539">
    <property type="term" value="F:4 iron, 4 sulfur cluster binding"/>
    <property type="evidence" value="ECO:0007669"/>
    <property type="project" value="UniProtKB-KW"/>
</dbReference>
<dbReference type="Proteomes" id="UP000182975">
    <property type="component" value="Unassembled WGS sequence"/>
</dbReference>
<dbReference type="STRING" id="79604.AAY81_00365"/>
<keyword evidence="5" id="KW-0560">Oxidoreductase</keyword>
<dbReference type="AlphaFoldDB" id="A0A1H8PRP2"/>
<gene>
    <name evidence="12" type="ORF">SAMN02910314_00269</name>
</gene>
<evidence type="ECO:0000259" key="11">
    <source>
        <dbReference type="Pfam" id="PF00346"/>
    </source>
</evidence>
<feature type="binding site" evidence="9">
    <location>
        <position position="539"/>
    </location>
    <ligand>
        <name>Ni(2+)</name>
        <dbReference type="ChEBI" id="CHEBI:49786"/>
    </ligand>
</feature>
<dbReference type="OrthoDB" id="3196856at2"/>
<evidence type="ECO:0000256" key="1">
    <source>
        <dbReference type="ARBA" id="ARBA00001966"/>
    </source>
</evidence>
<evidence type="ECO:0000259" key="10">
    <source>
        <dbReference type="Pfam" id="PF00329"/>
    </source>
</evidence>
<dbReference type="GO" id="GO:0016651">
    <property type="term" value="F:oxidoreductase activity, acting on NAD(P)H"/>
    <property type="evidence" value="ECO:0007669"/>
    <property type="project" value="InterPro"/>
</dbReference>
<keyword evidence="13" id="KW-1185">Reference proteome</keyword>
<dbReference type="GO" id="GO:0016829">
    <property type="term" value="F:lyase activity"/>
    <property type="evidence" value="ECO:0007669"/>
    <property type="project" value="UniProtKB-KW"/>
</dbReference>
<dbReference type="PANTHER" id="PTHR43485">
    <property type="entry name" value="HYDROGENASE-4 COMPONENT G"/>
    <property type="match status" value="1"/>
</dbReference>
<dbReference type="GO" id="GO:0016151">
    <property type="term" value="F:nickel cation binding"/>
    <property type="evidence" value="ECO:0007669"/>
    <property type="project" value="InterPro"/>
</dbReference>
<evidence type="ECO:0000256" key="2">
    <source>
        <dbReference type="ARBA" id="ARBA00005769"/>
    </source>
</evidence>
<reference evidence="13" key="1">
    <citation type="submission" date="2016-10" db="EMBL/GenBank/DDBJ databases">
        <authorList>
            <person name="Varghese N."/>
        </authorList>
    </citation>
    <scope>NUCLEOTIDE SEQUENCE [LARGE SCALE GENOMIC DNA]</scope>
    <source>
        <strain evidence="13">DSM 21843</strain>
    </source>
</reference>
<dbReference type="InterPro" id="IPR001268">
    <property type="entry name" value="NADH_UbQ_OxRdtase_30kDa_su"/>
</dbReference>
<evidence type="ECO:0000256" key="5">
    <source>
        <dbReference type="ARBA" id="ARBA00023002"/>
    </source>
</evidence>
<name>A0A1H8PRP2_9ACTN</name>
<dbReference type="RefSeq" id="WP_082867757.1">
    <property type="nucleotide sequence ID" value="NZ_CP011402.1"/>
</dbReference>
<feature type="domain" description="NADH-quinone oxidoreductase subunit D" evidence="11">
    <location>
        <begin position="301"/>
        <end position="473"/>
    </location>
</feature>
<dbReference type="PANTHER" id="PTHR43485:SF1">
    <property type="entry name" value="FORMATE HYDROGENLYASE SUBUNIT 5-RELATED"/>
    <property type="match status" value="1"/>
</dbReference>
<keyword evidence="9" id="KW-0533">Nickel</keyword>
<evidence type="ECO:0000256" key="4">
    <source>
        <dbReference type="ARBA" id="ARBA00022723"/>
    </source>
</evidence>
<feature type="binding site" evidence="9">
    <location>
        <position position="249"/>
    </location>
    <ligand>
        <name>Ni(2+)</name>
        <dbReference type="ChEBI" id="CHEBI:49786"/>
    </ligand>
</feature>
<dbReference type="FunFam" id="1.10.645.10:FF:000004">
    <property type="entry name" value="Hydrogenase 3, large subunit"/>
    <property type="match status" value="1"/>
</dbReference>
<dbReference type="GO" id="GO:0048038">
    <property type="term" value="F:quinone binding"/>
    <property type="evidence" value="ECO:0007669"/>
    <property type="project" value="InterPro"/>
</dbReference>
<feature type="binding site" evidence="9">
    <location>
        <position position="249"/>
    </location>
    <ligand>
        <name>Fe cation</name>
        <dbReference type="ChEBI" id="CHEBI:24875"/>
    </ligand>
</feature>
<evidence type="ECO:0000256" key="8">
    <source>
        <dbReference type="ARBA" id="ARBA00023027"/>
    </source>
</evidence>
<organism evidence="12 13">
    <name type="scientific">Denitrobacterium detoxificans</name>
    <dbReference type="NCBI Taxonomy" id="79604"/>
    <lineage>
        <taxon>Bacteria</taxon>
        <taxon>Bacillati</taxon>
        <taxon>Actinomycetota</taxon>
        <taxon>Coriobacteriia</taxon>
        <taxon>Eggerthellales</taxon>
        <taxon>Eggerthellaceae</taxon>
        <taxon>Denitrobacterium</taxon>
    </lineage>
</organism>
<comment type="similarity">
    <text evidence="2">Belongs to the complex I 49 kDa subunit family.</text>
</comment>
<proteinExistence type="inferred from homology"/>
<dbReference type="InterPro" id="IPR029014">
    <property type="entry name" value="NiFe-Hase_large"/>
</dbReference>
<dbReference type="Pfam" id="PF00329">
    <property type="entry name" value="Complex1_30kDa"/>
    <property type="match status" value="1"/>
</dbReference>
<dbReference type="Pfam" id="PF00346">
    <property type="entry name" value="Complex1_49kDa"/>
    <property type="match status" value="2"/>
</dbReference>
<dbReference type="InterPro" id="IPR037232">
    <property type="entry name" value="NADH_quin_OxRdtase_su_C/D-like"/>
</dbReference>
<dbReference type="EMBL" id="FOEC01000001">
    <property type="protein sequence ID" value="SEO44213.1"/>
    <property type="molecule type" value="Genomic_DNA"/>
</dbReference>
<sequence>MTSRKKQALRTGESHIQAVRERYPGVVLSESWSTDYQPVITVARDSAPVVIEYLYYQRGGWMPVMIGNDERSFNNCFALYYILSMEEEDRCMLTVRVEVPADTCEFYAVSPKVPAAVWSEREVQDMFGLHAIGIIDNRNLVLPDDWPMDIHPLRKDAMDYRYRPAPTRDIENYEFLKDTGDHETTTIPMGPMHITSDEPGHFRLYVEGEEIIDADYRMFFVHRGMEKCAEARMDYDNVSFLAERICGICGYAHSVAYSETVERAQGIEVPLRAQYIRAILLETERLHSHLLNLGLVCHYSGFDTGFQHFFRIREKSMDLAELLTGARKTYGYNLIGGVRRDILAEQKLETLRLIGELRADAKRLVDELLSTPNFLKRAQGVGKLDPKIARDYSPVGPCVRGSGFARDVRWVHPFDGYAAIAAKHKPITADTCDVFGRTVVRVGEFLDSIDIIEELLSADLPSGIVLNDKFNIDPHKFALGWTEAPRGEDVHWSMIGNDQKCYRWRAKASTYSNWPVLRYMFRGNTISDAALIVGSIDPCYSCTERVSIIDVKKGTEKVVTKQQLETYARTRKHSPLAD</sequence>
<protein>
    <submittedName>
        <fullName evidence="12">Formate hydrogenlyase subunit 5</fullName>
    </submittedName>
</protein>
<evidence type="ECO:0000313" key="13">
    <source>
        <dbReference type="Proteomes" id="UP000182975"/>
    </source>
</evidence>
<keyword evidence="12" id="KW-0456">Lyase</keyword>